<evidence type="ECO:0000313" key="2">
    <source>
        <dbReference type="EMBL" id="KAF7483766.1"/>
    </source>
</evidence>
<feature type="compositionally biased region" description="Basic and acidic residues" evidence="1">
    <location>
        <begin position="130"/>
        <end position="141"/>
    </location>
</feature>
<feature type="compositionally biased region" description="Basic and acidic residues" evidence="1">
    <location>
        <begin position="98"/>
        <end position="110"/>
    </location>
</feature>
<feature type="compositionally biased region" description="Polar residues" evidence="1">
    <location>
        <begin position="1"/>
        <end position="18"/>
    </location>
</feature>
<accession>A0A5E4B5U3</accession>
<gene>
    <name evidence="2" type="ORF">GHT09_004759</name>
    <name evidence="3" type="ORF">MONAX_5E015929</name>
</gene>
<dbReference type="EMBL" id="WJEC01000328">
    <property type="protein sequence ID" value="KAF7483766.1"/>
    <property type="molecule type" value="Genomic_DNA"/>
</dbReference>
<feature type="compositionally biased region" description="Polar residues" evidence="1">
    <location>
        <begin position="116"/>
        <end position="129"/>
    </location>
</feature>
<reference evidence="3 4" key="1">
    <citation type="submission" date="2019-04" db="EMBL/GenBank/DDBJ databases">
        <authorList>
            <person name="Alioto T."/>
            <person name="Alioto T."/>
        </authorList>
    </citation>
    <scope>NUCLEOTIDE SEQUENCE [LARGE SCALE GENOMIC DNA]</scope>
</reference>
<reference evidence="2" key="2">
    <citation type="submission" date="2020-08" db="EMBL/GenBank/DDBJ databases">
        <authorList>
            <person name="Shumante A."/>
            <person name="Zimin A.V."/>
            <person name="Puiu D."/>
            <person name="Salzberg S.L."/>
        </authorList>
    </citation>
    <scope>NUCLEOTIDE SEQUENCE</scope>
    <source>
        <strain evidence="2">WC2-LM</strain>
        <tissue evidence="2">Liver</tissue>
    </source>
</reference>
<dbReference type="Proteomes" id="UP000335636">
    <property type="component" value="Unassembled WGS sequence"/>
</dbReference>
<feature type="region of interest" description="Disordered" evidence="1">
    <location>
        <begin position="1"/>
        <end position="141"/>
    </location>
</feature>
<evidence type="ECO:0000313" key="3">
    <source>
        <dbReference type="EMBL" id="VTJ64984.1"/>
    </source>
</evidence>
<feature type="compositionally biased region" description="Basic and acidic residues" evidence="1">
    <location>
        <begin position="62"/>
        <end position="82"/>
    </location>
</feature>
<dbReference type="AlphaFoldDB" id="A0A5E4B5U3"/>
<evidence type="ECO:0000313" key="4">
    <source>
        <dbReference type="Proteomes" id="UP000335636"/>
    </source>
</evidence>
<organism evidence="3 4">
    <name type="scientific">Marmota monax</name>
    <name type="common">Woodchuck</name>
    <dbReference type="NCBI Taxonomy" id="9995"/>
    <lineage>
        <taxon>Eukaryota</taxon>
        <taxon>Metazoa</taxon>
        <taxon>Chordata</taxon>
        <taxon>Craniata</taxon>
        <taxon>Vertebrata</taxon>
        <taxon>Euteleostomi</taxon>
        <taxon>Mammalia</taxon>
        <taxon>Eutheria</taxon>
        <taxon>Euarchontoglires</taxon>
        <taxon>Glires</taxon>
        <taxon>Rodentia</taxon>
        <taxon>Sciuromorpha</taxon>
        <taxon>Sciuridae</taxon>
        <taxon>Xerinae</taxon>
        <taxon>Marmotini</taxon>
        <taxon>Marmota</taxon>
    </lineage>
</organism>
<keyword evidence="4" id="KW-1185">Reference proteome</keyword>
<protein>
    <submittedName>
        <fullName evidence="3">Uncharacterized protein</fullName>
    </submittedName>
</protein>
<feature type="compositionally biased region" description="Basic residues" evidence="1">
    <location>
        <begin position="21"/>
        <end position="32"/>
    </location>
</feature>
<evidence type="ECO:0000256" key="1">
    <source>
        <dbReference type="SAM" id="MobiDB-lite"/>
    </source>
</evidence>
<dbReference type="EMBL" id="CABDUW010000290">
    <property type="protein sequence ID" value="VTJ64984.1"/>
    <property type="molecule type" value="Genomic_DNA"/>
</dbReference>
<dbReference type="Proteomes" id="UP000662637">
    <property type="component" value="Unassembled WGS sequence"/>
</dbReference>
<proteinExistence type="predicted"/>
<name>A0A5E4B5U3_MARMO</name>
<sequence>MSAEENFNNDNRNPQENLPVQKRRGNVRRRQRNQQGTFLESKDASAEMNTLIVWLENGWKITPREIGDNAGEKREERDEKKISQHRSQHPTKGVQGDNVERKELPKKEDPQMSPPRGTTPQNEQAGSTGHSEEGERAPTHS</sequence>